<sequence length="886" mass="97024">MAQPYYDGHPLEEYLIDSGEAPEQMPGSWPLFSVLQHSFTESPAVFKYSAQVEKICFIIFGAFQVCSLFIVITPFLSSRIYYYPRPIHLSSLTCDVMKFLSSLFTSDRVSKRTQAFAERFKYGVITSSLLSPGFATNPVPHPHRRSFSPQIPGRLPSNHSRSTSGAESTATDQISLTIPAEPEPHVWPVTLSITLAVAALSARFYALFVLLLISTLYYMHVHRLDLHSKPDIITPSLQALQNLITAGKVWDAVVQDTLDTLENEERSIFHGPSSPIMTSSSLRVALSTSLLTTQTQCDNVRQLLSAIVSPPELAQLSEMYAPPSPMKLTFSLNNDNHRPLSLPGSRQHDNFTSVRDHKRSTWNGSYSALAQAGSPVSHIAKRREKRRSDLSALLGAASPSRRSSVSAPTSPSAHQPLLDVVEEDDAHPGASLLSEGEDACFGASALDLRRKHHSQGMSQFGTPPRNSAVSLLRSNSDSRYLPTMSPASKYTSMQTSRHPLSFSSLKQSLQSALASKRYACSHLLALRFEGDEDDSYWEDVRSLMSLLTTTLVDASSRLTEVLDEAEEQEQQLKDAAASDSSSDVHVAYSLPSPPLSTRPLSHSISQITSFAPLPSDLARFAAHVDAISSALNDARDHLEQCVTSLKAETPFGHSLQLSTSSIEELPSHPALLAYERLRREIGLALRECERGRERLTNIILPPSPSPEEPEDLPTLAPDMGSDDSDKPEEASPGMDAQNEDIGLTVMSPSGETFDADDASSPLLLAASSHHLPPPGIEQVFEAETGISPAFTRERSKMTREERIMLAKARRESGTGVVGTDEYAPKIERWGPGGEVVQELKDVIWKVGERRRRMTEEQLRNAASLIPTSSHGGVTSIEIVQQSGVGS</sequence>
<feature type="region of interest" description="Disordered" evidence="2">
    <location>
        <begin position="697"/>
        <end position="740"/>
    </location>
</feature>
<feature type="transmembrane region" description="Helical" evidence="3">
    <location>
        <begin position="55"/>
        <end position="76"/>
    </location>
</feature>
<accession>A0A9P6ZM76</accession>
<evidence type="ECO:0000256" key="3">
    <source>
        <dbReference type="SAM" id="Phobius"/>
    </source>
</evidence>
<evidence type="ECO:0000313" key="5">
    <source>
        <dbReference type="Proteomes" id="UP000714275"/>
    </source>
</evidence>
<proteinExistence type="predicted"/>
<feature type="region of interest" description="Disordered" evidence="2">
    <location>
        <begin position="394"/>
        <end position="413"/>
    </location>
</feature>
<dbReference type="Proteomes" id="UP000714275">
    <property type="component" value="Unassembled WGS sequence"/>
</dbReference>
<dbReference type="EMBL" id="JABBWD010000061">
    <property type="protein sequence ID" value="KAG1771100.1"/>
    <property type="molecule type" value="Genomic_DNA"/>
</dbReference>
<feature type="compositionally biased region" description="Polar residues" evidence="2">
    <location>
        <begin position="865"/>
        <end position="886"/>
    </location>
</feature>
<protein>
    <recommendedName>
        <fullName evidence="6">Myosin-binding domain-containing protein</fullName>
    </recommendedName>
</protein>
<feature type="coiled-coil region" evidence="1">
    <location>
        <begin position="551"/>
        <end position="578"/>
    </location>
</feature>
<dbReference type="AlphaFoldDB" id="A0A9P6ZM76"/>
<keyword evidence="3" id="KW-0472">Membrane</keyword>
<evidence type="ECO:0000256" key="1">
    <source>
        <dbReference type="SAM" id="Coils"/>
    </source>
</evidence>
<feature type="compositionally biased region" description="Polar residues" evidence="2">
    <location>
        <begin position="157"/>
        <end position="173"/>
    </location>
</feature>
<evidence type="ECO:0000256" key="2">
    <source>
        <dbReference type="SAM" id="MobiDB-lite"/>
    </source>
</evidence>
<feature type="region of interest" description="Disordered" evidence="2">
    <location>
        <begin position="144"/>
        <end position="173"/>
    </location>
</feature>
<name>A0A9P6ZM76_9AGAM</name>
<feature type="transmembrane region" description="Helical" evidence="3">
    <location>
        <begin position="193"/>
        <end position="219"/>
    </location>
</feature>
<feature type="region of interest" description="Disordered" evidence="2">
    <location>
        <begin position="862"/>
        <end position="886"/>
    </location>
</feature>
<evidence type="ECO:0000313" key="4">
    <source>
        <dbReference type="EMBL" id="KAG1771100.1"/>
    </source>
</evidence>
<reference evidence="4" key="1">
    <citation type="journal article" date="2020" name="New Phytol.">
        <title>Comparative genomics reveals dynamic genome evolution in host specialist ectomycorrhizal fungi.</title>
        <authorList>
            <person name="Lofgren L.A."/>
            <person name="Nguyen N.H."/>
            <person name="Vilgalys R."/>
            <person name="Ruytinx J."/>
            <person name="Liao H.L."/>
            <person name="Branco S."/>
            <person name="Kuo A."/>
            <person name="LaButti K."/>
            <person name="Lipzen A."/>
            <person name="Andreopoulos W."/>
            <person name="Pangilinan J."/>
            <person name="Riley R."/>
            <person name="Hundley H."/>
            <person name="Na H."/>
            <person name="Barry K."/>
            <person name="Grigoriev I.V."/>
            <person name="Stajich J.E."/>
            <person name="Kennedy P.G."/>
        </authorList>
    </citation>
    <scope>NUCLEOTIDE SEQUENCE</scope>
    <source>
        <strain evidence="4">DOB743</strain>
    </source>
</reference>
<keyword evidence="3" id="KW-1133">Transmembrane helix</keyword>
<evidence type="ECO:0008006" key="6">
    <source>
        <dbReference type="Google" id="ProtNLM"/>
    </source>
</evidence>
<keyword evidence="3" id="KW-0812">Transmembrane</keyword>
<keyword evidence="1" id="KW-0175">Coiled coil</keyword>
<organism evidence="4 5">
    <name type="scientific">Suillus placidus</name>
    <dbReference type="NCBI Taxonomy" id="48579"/>
    <lineage>
        <taxon>Eukaryota</taxon>
        <taxon>Fungi</taxon>
        <taxon>Dikarya</taxon>
        <taxon>Basidiomycota</taxon>
        <taxon>Agaricomycotina</taxon>
        <taxon>Agaricomycetes</taxon>
        <taxon>Agaricomycetidae</taxon>
        <taxon>Boletales</taxon>
        <taxon>Suillineae</taxon>
        <taxon>Suillaceae</taxon>
        <taxon>Suillus</taxon>
    </lineage>
</organism>
<keyword evidence="5" id="KW-1185">Reference proteome</keyword>
<comment type="caution">
    <text evidence="4">The sequence shown here is derived from an EMBL/GenBank/DDBJ whole genome shotgun (WGS) entry which is preliminary data.</text>
</comment>
<gene>
    <name evidence="4" type="ORF">EV702DRAFT_661263</name>
</gene>
<dbReference type="OrthoDB" id="21151at2759"/>
<feature type="compositionally biased region" description="Low complexity" evidence="2">
    <location>
        <begin position="396"/>
        <end position="413"/>
    </location>
</feature>
<feature type="region of interest" description="Disordered" evidence="2">
    <location>
        <begin position="333"/>
        <end position="357"/>
    </location>
</feature>